<dbReference type="PANTHER" id="PTHR30408">
    <property type="entry name" value="TYPE-1 RESTRICTION ENZYME ECOKI SPECIFICITY PROTEIN"/>
    <property type="match status" value="1"/>
</dbReference>
<dbReference type="Proteomes" id="UP001059824">
    <property type="component" value="Chromosome"/>
</dbReference>
<feature type="domain" description="Type I restriction modification DNA specificity" evidence="4">
    <location>
        <begin position="213"/>
        <end position="388"/>
    </location>
</feature>
<dbReference type="SUPFAM" id="SSF116734">
    <property type="entry name" value="DNA methylase specificity domain"/>
    <property type="match status" value="2"/>
</dbReference>
<protein>
    <submittedName>
        <fullName evidence="5">Restriction endonuclease subunit S</fullName>
    </submittedName>
</protein>
<keyword evidence="6" id="KW-1185">Reference proteome</keyword>
<feature type="domain" description="Type I restriction modification DNA specificity" evidence="4">
    <location>
        <begin position="12"/>
        <end position="183"/>
    </location>
</feature>
<evidence type="ECO:0000313" key="5">
    <source>
        <dbReference type="EMBL" id="QHN42678.1"/>
    </source>
</evidence>
<dbReference type="EMBL" id="CP045921">
    <property type="protein sequence ID" value="QHN42678.1"/>
    <property type="molecule type" value="Genomic_DNA"/>
</dbReference>
<evidence type="ECO:0000256" key="1">
    <source>
        <dbReference type="ARBA" id="ARBA00010923"/>
    </source>
</evidence>
<reference evidence="5" key="1">
    <citation type="journal article" date="2021" name="Nat. Microbiol.">
        <title>Cocultivation of an ultrasmall environmental parasitic bacterium with lytic ability against bacteria associated with wastewater foams.</title>
        <authorList>
            <person name="Batinovic S."/>
            <person name="Rose J.J.A."/>
            <person name="Ratcliffe J."/>
            <person name="Seviour R.J."/>
            <person name="Petrovski S."/>
        </authorList>
    </citation>
    <scope>NUCLEOTIDE SEQUENCE</scope>
    <source>
        <strain evidence="5">JR1</strain>
    </source>
</reference>
<dbReference type="GO" id="GO:0003677">
    <property type="term" value="F:DNA binding"/>
    <property type="evidence" value="ECO:0007669"/>
    <property type="project" value="UniProtKB-KW"/>
</dbReference>
<gene>
    <name evidence="5" type="ORF">GII36_02295</name>
</gene>
<dbReference type="AlphaFoldDB" id="A0A857MKL4"/>
<dbReference type="KEGG" id="mama:GII36_02295"/>
<keyword evidence="3" id="KW-0238">DNA-binding</keyword>
<dbReference type="RefSeq" id="WP_260764156.1">
    <property type="nucleotide sequence ID" value="NZ_CP045921.1"/>
</dbReference>
<keyword evidence="5" id="KW-0540">Nuclease</keyword>
<comment type="similarity">
    <text evidence="1">Belongs to the type-I restriction system S methylase family.</text>
</comment>
<dbReference type="Gene3D" id="3.90.220.20">
    <property type="entry name" value="DNA methylase specificity domains"/>
    <property type="match status" value="2"/>
</dbReference>
<keyword evidence="5" id="KW-0255">Endonuclease</keyword>
<dbReference type="InterPro" id="IPR044946">
    <property type="entry name" value="Restrct_endonuc_typeI_TRD_sf"/>
</dbReference>
<evidence type="ECO:0000313" key="6">
    <source>
        <dbReference type="Proteomes" id="UP001059824"/>
    </source>
</evidence>
<dbReference type="InterPro" id="IPR000055">
    <property type="entry name" value="Restrct_endonuc_typeI_TRD"/>
</dbReference>
<keyword evidence="5" id="KW-0378">Hydrolase</keyword>
<proteinExistence type="inferred from homology"/>
<dbReference type="CDD" id="cd17286">
    <property type="entry name" value="RMtype1_S_Lla161ORF747P_TRD1-CR1_like"/>
    <property type="match status" value="1"/>
</dbReference>
<evidence type="ECO:0000259" key="4">
    <source>
        <dbReference type="Pfam" id="PF01420"/>
    </source>
</evidence>
<dbReference type="PANTHER" id="PTHR30408:SF12">
    <property type="entry name" value="TYPE I RESTRICTION ENZYME MJAVIII SPECIFICITY SUBUNIT"/>
    <property type="match status" value="1"/>
</dbReference>
<sequence length="402" mass="45198">MTPQLRFPAFTDKWQLKKLGDIARVVTGSTPSTADMSLYGDEFLFISPADMNSGRYVTNTRTKLSQKGFEKSRPIPVGSTLFVCIGSTIGKTAQATIECTTNQQINSVIGDDNNVDDDFVYLALSRLSRRISLLAGEQAVPIISKGEFQKTKLSVPSKPEQEKIAEFLTLVDERIAAGEKKLELLQKYKKGVMQKIFTQAIRFRDENGNPYPEWEKKRLGDLFDRVTDKNKENNQNVLTISAQQGLISQTDFFSKIVAAKNVTNYFMLTMGDFAYNKSYSAGYPMGAIKKLNLYTKGIVSTLYICFRAKDSNDNDFFEQVFVYGLQDSEIEKVAQEGARNHGLLNIGVSDFFNIELTLPKSKEEQQKIAALLIALDDKIAAEQTRLTAAKQWKKGLLQRMFI</sequence>
<evidence type="ECO:0000256" key="3">
    <source>
        <dbReference type="ARBA" id="ARBA00023125"/>
    </source>
</evidence>
<dbReference type="Gene3D" id="1.10.287.1120">
    <property type="entry name" value="Bipartite methylase S protein"/>
    <property type="match status" value="1"/>
</dbReference>
<evidence type="ECO:0000256" key="2">
    <source>
        <dbReference type="ARBA" id="ARBA00022747"/>
    </source>
</evidence>
<accession>A0A857MKL4</accession>
<dbReference type="Pfam" id="PF01420">
    <property type="entry name" value="Methylase_S"/>
    <property type="match status" value="2"/>
</dbReference>
<dbReference type="REBASE" id="479416">
    <property type="entry name" value="S.MamJR1ORF2305P"/>
</dbReference>
<dbReference type="InterPro" id="IPR052021">
    <property type="entry name" value="Type-I_RS_S_subunit"/>
</dbReference>
<organism evidence="5 6">
    <name type="scientific">Candidatus Mycosynbacter amalyticus</name>
    <dbReference type="NCBI Taxonomy" id="2665156"/>
    <lineage>
        <taxon>Bacteria</taxon>
        <taxon>Candidatus Saccharimonadota</taxon>
        <taxon>Candidatus Saccharimonadota incertae sedis</taxon>
        <taxon>Candidatus Mycosynbacter</taxon>
    </lineage>
</organism>
<dbReference type="GO" id="GO:0009307">
    <property type="term" value="P:DNA restriction-modification system"/>
    <property type="evidence" value="ECO:0007669"/>
    <property type="project" value="UniProtKB-KW"/>
</dbReference>
<name>A0A857MKL4_9BACT</name>
<dbReference type="GO" id="GO:0004519">
    <property type="term" value="F:endonuclease activity"/>
    <property type="evidence" value="ECO:0007669"/>
    <property type="project" value="UniProtKB-KW"/>
</dbReference>
<keyword evidence="2" id="KW-0680">Restriction system</keyword>